<evidence type="ECO:0000313" key="1">
    <source>
        <dbReference type="Proteomes" id="UP000694863"/>
    </source>
</evidence>
<protein>
    <submittedName>
        <fullName evidence="2">Interferon-induced transmembrane protein 1-like</fullName>
    </submittedName>
</protein>
<proteinExistence type="predicted"/>
<evidence type="ECO:0000313" key="2">
    <source>
        <dbReference type="RefSeq" id="XP_045151994.1"/>
    </source>
</evidence>
<name>A0AC55DJS1_ECHTE</name>
<accession>A0AC55DJS1</accession>
<sequence>MVLHTNNSGDGSRGAQAGGLRAPYHAAPMQSTMISIQSEPHVPGHIVWSLFSTLFLHCCRLGFVAYAYSVKSRDRKVVGDMIGAQSHASSAKYLNIFSTVLGLLGILIFVILLATGTVMSSQALPQMTGQQGH</sequence>
<gene>
    <name evidence="2" type="primary">LOC101658976</name>
</gene>
<keyword evidence="1" id="KW-1185">Reference proteome</keyword>
<dbReference type="RefSeq" id="XP_045151994.1">
    <property type="nucleotide sequence ID" value="XM_045296059.1"/>
</dbReference>
<dbReference type="Proteomes" id="UP000694863">
    <property type="component" value="Unplaced"/>
</dbReference>
<organism evidence="1 2">
    <name type="scientific">Echinops telfairi</name>
    <name type="common">Lesser hedgehog tenrec</name>
    <dbReference type="NCBI Taxonomy" id="9371"/>
    <lineage>
        <taxon>Eukaryota</taxon>
        <taxon>Metazoa</taxon>
        <taxon>Chordata</taxon>
        <taxon>Craniata</taxon>
        <taxon>Vertebrata</taxon>
        <taxon>Euteleostomi</taxon>
        <taxon>Mammalia</taxon>
        <taxon>Eutheria</taxon>
        <taxon>Afrotheria</taxon>
        <taxon>Tenrecidae</taxon>
        <taxon>Tenrecinae</taxon>
        <taxon>Echinops</taxon>
    </lineage>
</organism>
<reference evidence="2" key="1">
    <citation type="submission" date="2025-08" db="UniProtKB">
        <authorList>
            <consortium name="RefSeq"/>
        </authorList>
    </citation>
    <scope>IDENTIFICATION</scope>
</reference>